<dbReference type="Proteomes" id="UP000043763">
    <property type="component" value="Unassembled WGS sequence"/>
</dbReference>
<dbReference type="EMBL" id="CVLB01000001">
    <property type="protein sequence ID" value="CRF33535.1"/>
    <property type="molecule type" value="Genomic_DNA"/>
</dbReference>
<sequence length="59" mass="6855">MSNKFYSIACDFGSSGGKIFLSKFENNKMTLEEVHRFALSIIKVNNYYLLISYLCIMNF</sequence>
<protein>
    <submittedName>
        <fullName evidence="1">Uncharacterized protein</fullName>
    </submittedName>
</protein>
<proteinExistence type="predicted"/>
<reference evidence="2" key="1">
    <citation type="submission" date="2015-04" db="EMBL/GenBank/DDBJ databases">
        <authorList>
            <person name="Mushtaq Mamoona"/>
        </authorList>
    </citation>
    <scope>NUCLEOTIDE SEQUENCE [LARGE SCALE GENOMIC DNA]</scope>
    <source>
        <strain evidence="2">AN4859/03</strain>
    </source>
</reference>
<organism evidence="1 2">
    <name type="scientific">Brachyspira suanatina</name>
    <dbReference type="NCBI Taxonomy" id="381802"/>
    <lineage>
        <taxon>Bacteria</taxon>
        <taxon>Pseudomonadati</taxon>
        <taxon>Spirochaetota</taxon>
        <taxon>Spirochaetia</taxon>
        <taxon>Brachyspirales</taxon>
        <taxon>Brachyspiraceae</taxon>
        <taxon>Brachyspira</taxon>
    </lineage>
</organism>
<evidence type="ECO:0000313" key="2">
    <source>
        <dbReference type="Proteomes" id="UP000043763"/>
    </source>
</evidence>
<accession>A0A0G4K782</accession>
<keyword evidence="2" id="KW-1185">Reference proteome</keyword>
<dbReference type="RefSeq" id="WP_245158063.1">
    <property type="nucleotide sequence ID" value="NZ_CVLB01000001.1"/>
</dbReference>
<dbReference type="AlphaFoldDB" id="A0A0G4K782"/>
<gene>
    <name evidence="1" type="ORF">BRSU_1505</name>
</gene>
<name>A0A0G4K782_9SPIR</name>
<evidence type="ECO:0000313" key="1">
    <source>
        <dbReference type="EMBL" id="CRF33535.1"/>
    </source>
</evidence>